<dbReference type="PANTHER" id="PTHR37841">
    <property type="entry name" value="GLR2918 PROTEIN"/>
    <property type="match status" value="1"/>
</dbReference>
<proteinExistence type="predicted"/>
<dbReference type="EMBL" id="CP058952">
    <property type="protein sequence ID" value="QLI80157.1"/>
    <property type="molecule type" value="Genomic_DNA"/>
</dbReference>
<gene>
    <name evidence="1" type="ORF">HZU75_00615</name>
</gene>
<evidence type="ECO:0000313" key="2">
    <source>
        <dbReference type="Proteomes" id="UP000510822"/>
    </source>
</evidence>
<organism evidence="1 2">
    <name type="scientific">Chitinibacter fontanus</name>
    <dbReference type="NCBI Taxonomy" id="1737446"/>
    <lineage>
        <taxon>Bacteria</taxon>
        <taxon>Pseudomonadati</taxon>
        <taxon>Pseudomonadota</taxon>
        <taxon>Betaproteobacteria</taxon>
        <taxon>Neisseriales</taxon>
        <taxon>Chitinibacteraceae</taxon>
        <taxon>Chitinibacter</taxon>
    </lineage>
</organism>
<accession>A0A7D5V6S3</accession>
<name>A0A7D5V6S3_9NEIS</name>
<protein>
    <submittedName>
        <fullName evidence="1">WG repeat-containing protein</fullName>
    </submittedName>
</protein>
<dbReference type="Proteomes" id="UP000510822">
    <property type="component" value="Chromosome"/>
</dbReference>
<reference evidence="1 2" key="1">
    <citation type="journal article" date="2016" name="Int. J. Syst. Evol. Microbiol.">
        <title>Chitinibacter fontanus sp. nov., isolated from a spring.</title>
        <authorList>
            <person name="Sheu S.Y."/>
            <person name="Li Y.S."/>
            <person name="Young C.C."/>
            <person name="Chen W.M."/>
        </authorList>
    </citation>
    <scope>NUCLEOTIDE SEQUENCE [LARGE SCALE GENOMIC DNA]</scope>
    <source>
        <strain evidence="1 2">STM-7</strain>
    </source>
</reference>
<dbReference type="KEGG" id="cfon:HZU75_00615"/>
<dbReference type="InterPro" id="IPR032774">
    <property type="entry name" value="WG_beta_rep"/>
</dbReference>
<evidence type="ECO:0000313" key="1">
    <source>
        <dbReference type="EMBL" id="QLI80157.1"/>
    </source>
</evidence>
<sequence>MKSSKHKISWLYVLLLIASWSAWSKEYVICDQYCGVVDEHGKPRFARIFDQLKPFVGDFALFKNEGQPWGLIDRAGQTRYEFPTVEEGQAPKAWYEPQAWFAGTWLRVNSNNQNFALHAPSGEVLLSAVLPVRRANDWSKEGSLPYVYKTLQGAGREYYEIYNLQGQLRLTLDSRPEYTDHTIMPAQDHATGLWGYVNRDLNWIIPPQYTLACKLIDGSAAVKSGERWNLINSQNERLNTFAFLDQDQDSNPCANFEKASFGVRSLEYQRYYVQYRDGRAIQLPLGTKLSSYGHDSPYLIEVYQESQGVTRGVVRTDGRWVIPLGKRDFAIIGPNAIVLKGSNGLDGLLDSHGKIIAEAQYQNIWPLGKNSDLFIVTKNHLNGVLSRNSGLVIPVQYDRIVLARPGMLLAQNPKTSRYQLFTAKGKELEFPPIEYLKGTLPDGIQRFKLLDGREGFVNAAGQFVAEPEVEPALANATEYDELGLAAVGDTLLNKRGNKIATFSSVWPQYRYETDDLSYGHQFELDPCLIEHPVAYSQGQGDRIPTWCPQASLRAAVKKTMTEFHLSMTLQNAARLAKQKQQYRAELAAPSADVIAISQRWQKRINNIPKEPAQRPIKRLAGSVPAMLQQRLQHLLPSDEAIDWSEPTPFDEWYWVDLNRDGRKEVIFSTPIDGGRGQQLYIFARTSSATWELIAQPYSFDDQILVRAKQGLWPEMATLFLSSQGEGGSRLWHYRHGKYDLVRRCSVYLYESGDMLNFCVKSAETR</sequence>
<dbReference type="Pfam" id="PF14903">
    <property type="entry name" value="WG_beta_rep"/>
    <property type="match status" value="3"/>
</dbReference>
<dbReference type="PANTHER" id="PTHR37841:SF1">
    <property type="entry name" value="DUF3298 DOMAIN-CONTAINING PROTEIN"/>
    <property type="match status" value="1"/>
</dbReference>
<keyword evidence="2" id="KW-1185">Reference proteome</keyword>
<dbReference type="AlphaFoldDB" id="A0A7D5V6S3"/>
<dbReference type="RefSeq" id="WP_180307302.1">
    <property type="nucleotide sequence ID" value="NZ_CP058952.1"/>
</dbReference>